<evidence type="ECO:0000313" key="2">
    <source>
        <dbReference type="EMBL" id="KAL3671937.1"/>
    </source>
</evidence>
<keyword evidence="3" id="KW-1185">Reference proteome</keyword>
<dbReference type="Proteomes" id="UP001632037">
    <property type="component" value="Unassembled WGS sequence"/>
</dbReference>
<dbReference type="AlphaFoldDB" id="A0ABD3FZZ1"/>
<protein>
    <submittedName>
        <fullName evidence="2">Uncharacterized protein</fullName>
    </submittedName>
</protein>
<evidence type="ECO:0000313" key="3">
    <source>
        <dbReference type="Proteomes" id="UP001632037"/>
    </source>
</evidence>
<reference evidence="2 3" key="1">
    <citation type="submission" date="2024-09" db="EMBL/GenBank/DDBJ databases">
        <title>Genome sequencing and assembly of Phytophthora oleae, isolate VK10A, causative agent of rot of olive drupes.</title>
        <authorList>
            <person name="Conti Taguali S."/>
            <person name="Riolo M."/>
            <person name="La Spada F."/>
            <person name="Cacciola S.O."/>
            <person name="Dionisio G."/>
        </authorList>
    </citation>
    <scope>NUCLEOTIDE SEQUENCE [LARGE SCALE GENOMIC DNA]</scope>
    <source>
        <strain evidence="2 3">VK10A</strain>
    </source>
</reference>
<name>A0ABD3FZZ1_9STRA</name>
<dbReference type="EMBL" id="JBIMZQ010000004">
    <property type="protein sequence ID" value="KAL3671937.1"/>
    <property type="molecule type" value="Genomic_DNA"/>
</dbReference>
<evidence type="ECO:0000256" key="1">
    <source>
        <dbReference type="SAM" id="MobiDB-lite"/>
    </source>
</evidence>
<organism evidence="2 3">
    <name type="scientific">Phytophthora oleae</name>
    <dbReference type="NCBI Taxonomy" id="2107226"/>
    <lineage>
        <taxon>Eukaryota</taxon>
        <taxon>Sar</taxon>
        <taxon>Stramenopiles</taxon>
        <taxon>Oomycota</taxon>
        <taxon>Peronosporomycetes</taxon>
        <taxon>Peronosporales</taxon>
        <taxon>Peronosporaceae</taxon>
        <taxon>Phytophthora</taxon>
    </lineage>
</organism>
<comment type="caution">
    <text evidence="2">The sequence shown here is derived from an EMBL/GenBank/DDBJ whole genome shotgun (WGS) entry which is preliminary data.</text>
</comment>
<accession>A0ABD3FZZ1</accession>
<sequence length="218" mass="24533">MATRQDKRRPIRNALLKWQLLQDHKRIAEAQHRLMRMAVPSPASSLALDHSCDRRPTVRRPRPAQHHDPEEDALMKQPTGQKLNAAGAFYSPVRLRESALNSSSSEFRQSLAFSRIKAPAAKRLVERIDDEALWNDLFYGTKAARAKTNKLPQQPVVYSNSDTGNCRARVGRHEPNVIIKDNDLAAKVRLRPGGQGRQLPFVSGNYGLLAPAATWSTW</sequence>
<gene>
    <name evidence="2" type="ORF">V7S43_002604</name>
</gene>
<proteinExistence type="predicted"/>
<feature type="region of interest" description="Disordered" evidence="1">
    <location>
        <begin position="41"/>
        <end position="73"/>
    </location>
</feature>